<proteinExistence type="predicted"/>
<dbReference type="Gene3D" id="1.10.8.730">
    <property type="match status" value="1"/>
</dbReference>
<dbReference type="PANTHER" id="PTHR38467:SF1">
    <property type="entry name" value="CONJUGATIVE TRANSFER: ASSEMBLY"/>
    <property type="match status" value="1"/>
</dbReference>
<dbReference type="SUPFAM" id="SSF52540">
    <property type="entry name" value="P-loop containing nucleoside triphosphate hydrolases"/>
    <property type="match status" value="1"/>
</dbReference>
<gene>
    <name evidence="3" type="ORF">ON006_04695</name>
</gene>
<dbReference type="InterPro" id="IPR053155">
    <property type="entry name" value="F-pilin_assembly_TraC"/>
</dbReference>
<evidence type="ECO:0000259" key="1">
    <source>
        <dbReference type="Pfam" id="PF12991"/>
    </source>
</evidence>
<keyword evidence="4" id="KW-1185">Reference proteome</keyword>
<accession>A0A9E8NDE1</accession>
<dbReference type="NCBIfam" id="TIGR03783">
    <property type="entry name" value="Bac_Flav_CT_G"/>
    <property type="match status" value="1"/>
</dbReference>
<dbReference type="KEGG" id="dpf:ON006_04695"/>
<dbReference type="InterPro" id="IPR024451">
    <property type="entry name" value="TraG_N_Bacteroidetes"/>
</dbReference>
<dbReference type="AlphaFoldDB" id="A0A9E8NDE1"/>
<dbReference type="InterPro" id="IPR022509">
    <property type="entry name" value="Conjugation_ATPase_TraG"/>
</dbReference>
<organism evidence="3 4">
    <name type="scientific">Dyadobacter pollutisoli</name>
    <dbReference type="NCBI Taxonomy" id="2910158"/>
    <lineage>
        <taxon>Bacteria</taxon>
        <taxon>Pseudomonadati</taxon>
        <taxon>Bacteroidota</taxon>
        <taxon>Cytophagia</taxon>
        <taxon>Cytophagales</taxon>
        <taxon>Spirosomataceae</taxon>
        <taxon>Dyadobacter</taxon>
    </lineage>
</organism>
<dbReference type="Proteomes" id="UP001164653">
    <property type="component" value="Chromosome"/>
</dbReference>
<evidence type="ECO:0000313" key="4">
    <source>
        <dbReference type="Proteomes" id="UP001164653"/>
    </source>
</evidence>
<protein>
    <submittedName>
        <fullName evidence="3">TraG family conjugative transposon ATPase</fullName>
    </submittedName>
</protein>
<feature type="domain" description="TraG P-loop" evidence="2">
    <location>
        <begin position="404"/>
        <end position="814"/>
    </location>
</feature>
<dbReference type="PANTHER" id="PTHR38467">
    <property type="match status" value="1"/>
</dbReference>
<feature type="domain" description="TraG N-terminal Bacteroidetes" evidence="1">
    <location>
        <begin position="5"/>
        <end position="49"/>
    </location>
</feature>
<dbReference type="RefSeq" id="WP_244819629.1">
    <property type="nucleotide sequence ID" value="NZ_CP112998.1"/>
</dbReference>
<sequence length="820" mass="93603">MQKLLSEILPILDIEHDLILSKAGDVTIAFQVQLPEIFTLSEAQYDAFHQTWVKAIKVLQPRTVLQKQDWFVIKPFRAESAASKSFLSTASDAFFKGRPYLDHQCFLMLTRMPDERRLSSSLLSNLIRPSIAPSQTLEQQSLDDFLDSAGQFKRILEDSGFARLDQLDNQALFSQAKKAGLIEKYGFLLTDDQQRILRDVSFQNGIQIGDRNCSLYTLADASDLPSQCSASATYERYSTERTKFSIGFASLLGELLHCNHIYNQYIFTTDTEKTLKRLESKRLRLQSLSLYARENNLALEATNEFLNEAIREQRLPVKAHFNVLAWTEEHSGVKELKSRVSSALAQLDTSAKIESVGAPQIFWAGIPGNAGDFPMNDTFDTFAEQAACFLNLEAPYRSSEGDFGIRLGDRLTGKPVLVDISDEPFERGIIQNRNKFILGPSGSGKSFFTNHMVRSYYESGAHIVLVDVGHSYKGLCDMVSGYYFTYDTDNPIRFNPFYIEEGYALDIEKKESIKTLLVALWKKDDETFTRSEYVALSNALTLFYELAGQRGTFPCFDSFYEFLLTDFTAVLKEDQVKERDFDMGNFLYVLKPYYRGGEFDYLLNARQNIDLLAERFIVFELDHIKEHPVLFPIVTIIIMEVFISKMRKLTGIRKVILVEEAWKAIAREGMAEYIQYIFKTVRKFFGEAIVVTQEVEDIISSPIVKQAIINNSDCKILLDQSKYQNKFDQIQELLGLTDKEKSLVLSVNKANDPLRKYKEVFISLGGVLSKVYRTEVSPEEYLTYTTEQREKMKVAEYAGRLGSIQQAVGLLAEEMRQAKR</sequence>
<dbReference type="Pfam" id="PF12991">
    <property type="entry name" value="DUF3875"/>
    <property type="match status" value="1"/>
</dbReference>
<evidence type="ECO:0000259" key="2">
    <source>
        <dbReference type="Pfam" id="PF19044"/>
    </source>
</evidence>
<dbReference type="InterPro" id="IPR043964">
    <property type="entry name" value="P-loop_TraG"/>
</dbReference>
<dbReference type="EMBL" id="CP112998">
    <property type="protein sequence ID" value="WAC13258.1"/>
    <property type="molecule type" value="Genomic_DNA"/>
</dbReference>
<dbReference type="Pfam" id="PF19044">
    <property type="entry name" value="P-loop_TraG"/>
    <property type="match status" value="1"/>
</dbReference>
<reference evidence="3" key="1">
    <citation type="submission" date="2022-11" db="EMBL/GenBank/DDBJ databases">
        <title>Dyadobacter pollutisoli sp. nov., isolated from plastic dumped soil.</title>
        <authorList>
            <person name="Kim J.M."/>
            <person name="Kim K.R."/>
            <person name="Lee J.K."/>
            <person name="Hao L."/>
            <person name="Jeon C.O."/>
        </authorList>
    </citation>
    <scope>NUCLEOTIDE SEQUENCE</scope>
    <source>
        <strain evidence="3">U1</strain>
    </source>
</reference>
<dbReference type="InterPro" id="IPR027417">
    <property type="entry name" value="P-loop_NTPase"/>
</dbReference>
<evidence type="ECO:0000313" key="3">
    <source>
        <dbReference type="EMBL" id="WAC13258.1"/>
    </source>
</evidence>
<dbReference type="Gene3D" id="3.40.50.300">
    <property type="entry name" value="P-loop containing nucleotide triphosphate hydrolases"/>
    <property type="match status" value="1"/>
</dbReference>
<name>A0A9E8NDE1_9BACT</name>